<dbReference type="AlphaFoldDB" id="A0A1T4RDK6"/>
<gene>
    <name evidence="1" type="ORF">CZ814_01277</name>
</gene>
<dbReference type="EMBL" id="FUWP01000004">
    <property type="protein sequence ID" value="SKA14045.1"/>
    <property type="molecule type" value="Genomic_DNA"/>
</dbReference>
<dbReference type="InterPro" id="IPR005371">
    <property type="entry name" value="UPF0181"/>
</dbReference>
<dbReference type="NCBIfam" id="NF003476">
    <property type="entry name" value="PRK05114.1"/>
    <property type="match status" value="1"/>
</dbReference>
<organism evidence="1 2">
    <name type="scientific">Photobacterium toruni</name>
    <dbReference type="NCBI Taxonomy" id="1935446"/>
    <lineage>
        <taxon>Bacteria</taxon>
        <taxon>Pseudomonadati</taxon>
        <taxon>Pseudomonadota</taxon>
        <taxon>Gammaproteobacteria</taxon>
        <taxon>Vibrionales</taxon>
        <taxon>Vibrionaceae</taxon>
        <taxon>Photobacterium</taxon>
    </lineage>
</organism>
<dbReference type="Proteomes" id="UP000191116">
    <property type="component" value="Unassembled WGS sequence"/>
</dbReference>
<sequence>MTLYHFTSKILTRLRVKKNDMYNHTPTLTHSEQQEAAERIHDLMANGISSGEAIMIVANEIREADMKRRQAEGELSADEEE</sequence>
<dbReference type="Pfam" id="PF03701">
    <property type="entry name" value="UPF0181"/>
    <property type="match status" value="1"/>
</dbReference>
<name>A0A1T4RDK6_9GAMM</name>
<reference evidence="1 2" key="1">
    <citation type="submission" date="2017-02" db="EMBL/GenBank/DDBJ databases">
        <authorList>
            <person name="Peterson S.W."/>
        </authorList>
    </citation>
    <scope>NUCLEOTIDE SEQUENCE [LARGE SCALE GENOMIC DNA]</scope>
    <source>
        <strain evidence="1 2">CECT 9189</strain>
    </source>
</reference>
<evidence type="ECO:0000313" key="1">
    <source>
        <dbReference type="EMBL" id="SKA14045.1"/>
    </source>
</evidence>
<evidence type="ECO:0000313" key="2">
    <source>
        <dbReference type="Proteomes" id="UP000191116"/>
    </source>
</evidence>
<protein>
    <submittedName>
        <fullName evidence="1">Uncharacterized protein</fullName>
    </submittedName>
</protein>
<proteinExistence type="predicted"/>
<accession>A0A1T4RDK6</accession>